<proteinExistence type="predicted"/>
<dbReference type="EC" id="5.4.2.12" evidence="1"/>
<dbReference type="RefSeq" id="WP_210053624.1">
    <property type="nucleotide sequence ID" value="NZ_BAAAMH010000018.1"/>
</dbReference>
<dbReference type="PANTHER" id="PTHR48100">
    <property type="entry name" value="BROAD-SPECIFICITY PHOSPHATASE YOR283W-RELATED"/>
    <property type="match status" value="1"/>
</dbReference>
<comment type="caution">
    <text evidence="1">The sequence shown here is derived from an EMBL/GenBank/DDBJ whole genome shotgun (WGS) entry which is preliminary data.</text>
</comment>
<accession>A0ABS4Z5T7</accession>
<dbReference type="Gene3D" id="3.40.50.1240">
    <property type="entry name" value="Phosphoglycerate mutase-like"/>
    <property type="match status" value="1"/>
</dbReference>
<protein>
    <submittedName>
        <fullName evidence="1">Phosphoglycerate mutase</fullName>
        <ecNumber evidence="1">5.4.2.12</ecNumber>
    </submittedName>
</protein>
<dbReference type="Pfam" id="PF00300">
    <property type="entry name" value="His_Phos_1"/>
    <property type="match status" value="1"/>
</dbReference>
<keyword evidence="2" id="KW-1185">Reference proteome</keyword>
<dbReference type="InterPro" id="IPR050275">
    <property type="entry name" value="PGM_Phosphatase"/>
</dbReference>
<dbReference type="Proteomes" id="UP000758168">
    <property type="component" value="Unassembled WGS sequence"/>
</dbReference>
<sequence length="224" mass="24023">MTAARLVVWRHGRTPWNVENRFQGQADIGLDDVGRGQAARAAVALAALEPAVLWSSDLSRARDTAGELADLTGLPVTTDRRLREIHVGSWEGLLGSDVERVDPEASARLRAGEDVRRSATGESPREVGVRVAAALRELAEAAPDGSTVVAASHGLAGRAGVAELVGLPPEHWRLLGGLTNCAWVSVDRHRSGRYWRIEQYNVTAPDPTDPLEERADFATKATAG</sequence>
<name>A0ABS4Z5T7_9ACTN</name>
<evidence type="ECO:0000313" key="1">
    <source>
        <dbReference type="EMBL" id="MBP2416120.1"/>
    </source>
</evidence>
<reference evidence="1 2" key="1">
    <citation type="submission" date="2021-03" db="EMBL/GenBank/DDBJ databases">
        <title>Sequencing the genomes of 1000 actinobacteria strains.</title>
        <authorList>
            <person name="Klenk H.-P."/>
        </authorList>
    </citation>
    <scope>NUCLEOTIDE SEQUENCE [LARGE SCALE GENOMIC DNA]</scope>
    <source>
        <strain evidence="1 2">DSM 12936</strain>
    </source>
</reference>
<gene>
    <name evidence="1" type="ORF">JOF54_001042</name>
</gene>
<dbReference type="GO" id="GO:0004619">
    <property type="term" value="F:phosphoglycerate mutase activity"/>
    <property type="evidence" value="ECO:0007669"/>
    <property type="project" value="UniProtKB-EC"/>
</dbReference>
<evidence type="ECO:0000313" key="2">
    <source>
        <dbReference type="Proteomes" id="UP000758168"/>
    </source>
</evidence>
<dbReference type="SMART" id="SM00855">
    <property type="entry name" value="PGAM"/>
    <property type="match status" value="1"/>
</dbReference>
<dbReference type="InterPro" id="IPR029033">
    <property type="entry name" value="His_PPase_superfam"/>
</dbReference>
<dbReference type="SUPFAM" id="SSF53254">
    <property type="entry name" value="Phosphoglycerate mutase-like"/>
    <property type="match status" value="1"/>
</dbReference>
<dbReference type="PANTHER" id="PTHR48100:SF62">
    <property type="entry name" value="GLUCOSYL-3-PHOSPHOGLYCERATE PHOSPHATASE"/>
    <property type="match status" value="1"/>
</dbReference>
<dbReference type="CDD" id="cd07067">
    <property type="entry name" value="HP_PGM_like"/>
    <property type="match status" value="1"/>
</dbReference>
<keyword evidence="1" id="KW-0413">Isomerase</keyword>
<organism evidence="1 2">
    <name type="scientific">Microlunatus capsulatus</name>
    <dbReference type="NCBI Taxonomy" id="99117"/>
    <lineage>
        <taxon>Bacteria</taxon>
        <taxon>Bacillati</taxon>
        <taxon>Actinomycetota</taxon>
        <taxon>Actinomycetes</taxon>
        <taxon>Propionibacteriales</taxon>
        <taxon>Propionibacteriaceae</taxon>
        <taxon>Microlunatus</taxon>
    </lineage>
</organism>
<dbReference type="InterPro" id="IPR013078">
    <property type="entry name" value="His_Pase_superF_clade-1"/>
</dbReference>
<dbReference type="EMBL" id="JAGIOB010000001">
    <property type="protein sequence ID" value="MBP2416120.1"/>
    <property type="molecule type" value="Genomic_DNA"/>
</dbReference>